<evidence type="ECO:0000256" key="4">
    <source>
        <dbReference type="ARBA" id="ARBA00022737"/>
    </source>
</evidence>
<keyword evidence="3" id="KW-0762">Sugar transport</keyword>
<evidence type="ECO:0000256" key="3">
    <source>
        <dbReference type="ARBA" id="ARBA00022597"/>
    </source>
</evidence>
<feature type="domain" description="ABC transporter" evidence="9">
    <location>
        <begin position="266"/>
        <end position="507"/>
    </location>
</feature>
<evidence type="ECO:0000259" key="9">
    <source>
        <dbReference type="PROSITE" id="PS50893"/>
    </source>
</evidence>
<dbReference type="InterPro" id="IPR027417">
    <property type="entry name" value="P-loop_NTPase"/>
</dbReference>
<keyword evidence="7" id="KW-1278">Translocase</keyword>
<organism evidence="10 11">
    <name type="scientific">Mycoplasma crocodyli (strain ATCC 51981 / MP145)</name>
    <dbReference type="NCBI Taxonomy" id="512564"/>
    <lineage>
        <taxon>Bacteria</taxon>
        <taxon>Bacillati</taxon>
        <taxon>Mycoplasmatota</taxon>
        <taxon>Mollicutes</taxon>
        <taxon>Mycoplasmataceae</taxon>
        <taxon>Mycoplasma</taxon>
    </lineage>
</organism>
<evidence type="ECO:0000256" key="1">
    <source>
        <dbReference type="ARBA" id="ARBA00022448"/>
    </source>
</evidence>
<evidence type="ECO:0000256" key="2">
    <source>
        <dbReference type="ARBA" id="ARBA00022475"/>
    </source>
</evidence>
<protein>
    <submittedName>
        <fullName evidence="10">Sugar ABC transporter, ATP-binding protein</fullName>
        <ecNumber evidence="10">3.6.3.17</ecNumber>
    </submittedName>
</protein>
<evidence type="ECO:0000256" key="6">
    <source>
        <dbReference type="ARBA" id="ARBA00022840"/>
    </source>
</evidence>
<dbReference type="KEGG" id="mcd:MCRO_0182"/>
<dbReference type="PROSITE" id="PS00211">
    <property type="entry name" value="ABC_TRANSPORTER_1"/>
    <property type="match status" value="1"/>
</dbReference>
<dbReference type="InterPro" id="IPR017871">
    <property type="entry name" value="ABC_transporter-like_CS"/>
</dbReference>
<keyword evidence="5" id="KW-0547">Nucleotide-binding</keyword>
<dbReference type="GO" id="GO:0016887">
    <property type="term" value="F:ATP hydrolysis activity"/>
    <property type="evidence" value="ECO:0007669"/>
    <property type="project" value="InterPro"/>
</dbReference>
<dbReference type="AlphaFoldDB" id="D5E505"/>
<dbReference type="InterPro" id="IPR003439">
    <property type="entry name" value="ABC_transporter-like_ATP-bd"/>
</dbReference>
<dbReference type="Proteomes" id="UP000001845">
    <property type="component" value="Chromosome"/>
</dbReference>
<keyword evidence="11" id="KW-1185">Reference proteome</keyword>
<dbReference type="eggNOG" id="COG1129">
    <property type="taxonomic scope" value="Bacteria"/>
</dbReference>
<evidence type="ECO:0000256" key="7">
    <source>
        <dbReference type="ARBA" id="ARBA00022967"/>
    </source>
</evidence>
<keyword evidence="1" id="KW-0813">Transport</keyword>
<name>D5E505_MYCCM</name>
<dbReference type="SMART" id="SM00382">
    <property type="entry name" value="AAA"/>
    <property type="match status" value="2"/>
</dbReference>
<keyword evidence="8" id="KW-0472">Membrane</keyword>
<reference evidence="10 11" key="3">
    <citation type="journal article" date="2011" name="J. Bacteriol.">
        <title>Genome sequences of Mycoplasma alligatoris A21JP2T and Mycoplasma crocodyli MP145T.</title>
        <authorList>
            <person name="Brown D.R."/>
            <person name="Farmerie W.G."/>
            <person name="May M."/>
            <person name="Benders G.A."/>
            <person name="Durkin A.S."/>
            <person name="Hlavinka K."/>
            <person name="Hostetler J."/>
            <person name="Jackson J."/>
            <person name="Johnson J."/>
            <person name="Miller R.H."/>
            <person name="Paralanov V."/>
            <person name="Radune D."/>
            <person name="Szczypinski B."/>
            <person name="Glass J.I."/>
        </authorList>
    </citation>
    <scope>NUCLEOTIDE SEQUENCE [LARGE SCALE GENOMIC DNA]</scope>
    <source>
        <strain evidence="11">ATCC 51981 / MP145</strain>
    </source>
</reference>
<dbReference type="GO" id="GO:0005524">
    <property type="term" value="F:ATP binding"/>
    <property type="evidence" value="ECO:0007669"/>
    <property type="project" value="UniProtKB-KW"/>
</dbReference>
<dbReference type="Gene3D" id="3.40.50.300">
    <property type="entry name" value="P-loop containing nucleotide triphosphate hydrolases"/>
    <property type="match status" value="2"/>
</dbReference>
<keyword evidence="6 10" id="KW-0067">ATP-binding</keyword>
<proteinExistence type="predicted"/>
<dbReference type="HOGENOM" id="CLU_000604_92_3_14"/>
<gene>
    <name evidence="10" type="ordered locus">MCRO_0182</name>
</gene>
<dbReference type="InterPro" id="IPR003593">
    <property type="entry name" value="AAA+_ATPase"/>
</dbReference>
<keyword evidence="2" id="KW-1003">Cell membrane</keyword>
<dbReference type="EMBL" id="CP001991">
    <property type="protein sequence ID" value="ADE19512.1"/>
    <property type="molecule type" value="Genomic_DNA"/>
</dbReference>
<reference evidence="11" key="1">
    <citation type="submission" date="2010-03" db="EMBL/GenBank/DDBJ databases">
        <title>The complete genome of Mycoplasma crocodyli MP145.</title>
        <authorList>
            <person name="Glass J.I."/>
            <person name="Durkin A.S."/>
            <person name="Hostetler J."/>
            <person name="Jackson J."/>
            <person name="Johnson J."/>
            <person name="May M.A."/>
            <person name="Paralanov V."/>
            <person name="Radune D."/>
            <person name="Szczypinski B."/>
            <person name="Brown D.R."/>
        </authorList>
    </citation>
    <scope>NUCLEOTIDE SEQUENCE [LARGE SCALE GENOMIC DNA]</scope>
    <source>
        <strain evidence="11">ATCC 51981 / MP145</strain>
    </source>
</reference>
<dbReference type="PANTHER" id="PTHR43790:SF1">
    <property type="entry name" value="XYLOSE IMPORT ATP-BINDING PROTEIN XYLG"/>
    <property type="match status" value="1"/>
</dbReference>
<dbReference type="CDD" id="cd03215">
    <property type="entry name" value="ABC_Carb_Monos_II"/>
    <property type="match status" value="1"/>
</dbReference>
<dbReference type="PROSITE" id="PS50893">
    <property type="entry name" value="ABC_TRANSPORTER_2"/>
    <property type="match status" value="2"/>
</dbReference>
<reference key="2">
    <citation type="submission" date="2010-03" db="EMBL/GenBank/DDBJ databases">
        <authorList>
            <person name="Ma Z."/>
            <person name="Wang X."/>
            <person name="Liu H."/>
        </authorList>
    </citation>
    <scope>NUCLEOTIDE SEQUENCE</scope>
    <source>
        <strain>MP145</strain>
    </source>
</reference>
<evidence type="ECO:0000256" key="5">
    <source>
        <dbReference type="ARBA" id="ARBA00022741"/>
    </source>
</evidence>
<dbReference type="RefSeq" id="WP_013054289.1">
    <property type="nucleotide sequence ID" value="NC_014014.1"/>
</dbReference>
<evidence type="ECO:0000313" key="10">
    <source>
        <dbReference type="EMBL" id="ADE19512.1"/>
    </source>
</evidence>
<dbReference type="OrthoDB" id="9771863at2"/>
<dbReference type="STRING" id="512564.MCRO_0182"/>
<dbReference type="InterPro" id="IPR050107">
    <property type="entry name" value="ABC_carbohydrate_import_ATPase"/>
</dbReference>
<dbReference type="CDD" id="cd03216">
    <property type="entry name" value="ABC_Carb_Monos_I"/>
    <property type="match status" value="1"/>
</dbReference>
<sequence>MKEEFILELKNISKTYGATKALSDVTFNVKRGRILSLVGENGAGKSTLLKVFSGVIPYGKYEGTLFFEGQEARFASINESVSKGISIIHQELAISPHLTVCENMYLNNYMKKFGVIQWTKMYEECEKYLKMVGLNIKSDTIAGTLSVAQQQLIEIAKALSKQSKLIFFDEPTSSLNDDDSFKLLDIMKKLRDEKGVTSVFVSHKLNEVSYVADDVVVIRDGKFISAYDKTIRPINEQELIKDIVGRTLEAKFPPKNPNKPIGDVIFEVKNVSVLNPLVSNYYTVKDASFNLRQGEILGISGLVGSGRTELMLSIFGKYYNKIESGTILLRGKEVRFKNPREAIRKGIMYASEDRKNIGLIQMFSIKSNITSASEHIYSKLGVYNINKEEKDSINYSQQMGVKTKNINNEVESLSGGNQQKVVVAKALSTDFDILIIDEPTKGIDVGSKLEIYQLLIELANNGKSIIVISSELEELLGITDRIFVMAQGKIKGEILTKDATQEKIMQIGLL</sequence>
<dbReference type="Pfam" id="PF00005">
    <property type="entry name" value="ABC_tran"/>
    <property type="match status" value="2"/>
</dbReference>
<evidence type="ECO:0000256" key="8">
    <source>
        <dbReference type="ARBA" id="ARBA00023136"/>
    </source>
</evidence>
<feature type="domain" description="ABC transporter" evidence="9">
    <location>
        <begin position="7"/>
        <end position="245"/>
    </location>
</feature>
<dbReference type="EC" id="3.6.3.17" evidence="10"/>
<accession>D5E505</accession>
<evidence type="ECO:0000313" key="11">
    <source>
        <dbReference type="Proteomes" id="UP000001845"/>
    </source>
</evidence>
<dbReference type="PANTHER" id="PTHR43790">
    <property type="entry name" value="CARBOHYDRATE TRANSPORT ATP-BINDING PROTEIN MG119-RELATED"/>
    <property type="match status" value="1"/>
</dbReference>
<keyword evidence="4" id="KW-0677">Repeat</keyword>
<keyword evidence="10" id="KW-0378">Hydrolase</keyword>
<dbReference type="SUPFAM" id="SSF52540">
    <property type="entry name" value="P-loop containing nucleoside triphosphate hydrolases"/>
    <property type="match status" value="2"/>
</dbReference>